<dbReference type="Proteomes" id="UP001274830">
    <property type="component" value="Unassembled WGS sequence"/>
</dbReference>
<evidence type="ECO:0000313" key="2">
    <source>
        <dbReference type="Proteomes" id="UP001274830"/>
    </source>
</evidence>
<gene>
    <name evidence="1" type="ORF">LTR78_010458</name>
</gene>
<evidence type="ECO:0000313" key="1">
    <source>
        <dbReference type="EMBL" id="KAK3669641.1"/>
    </source>
</evidence>
<accession>A0AAE0TPP2</accession>
<reference evidence="1" key="1">
    <citation type="submission" date="2023-07" db="EMBL/GenBank/DDBJ databases">
        <title>Black Yeasts Isolated from many extreme environments.</title>
        <authorList>
            <person name="Coleine C."/>
            <person name="Stajich J.E."/>
            <person name="Selbmann L."/>
        </authorList>
    </citation>
    <scope>NUCLEOTIDE SEQUENCE</scope>
    <source>
        <strain evidence="1">CCFEE 5485</strain>
    </source>
</reference>
<sequence>MAGINHVEGLTFTFCWQARNMKSLSCFVVATLPLLVEHTWAGSGIMWTKKTNSSIFLATSIASGNAEASSLFSGCQVYDAGGTAISNGSGFPCVKLVFGWMLYAMAVTPNGDNDVATAISGPGNVTQHFSQHISRAIKERRVDDKAYHQASVNTSAKLVTNGSTLQLSKDGGYTTASLIPPPTHKPRDLVSIPDWQYFRFSGVDGLKIDGTNYGIPQSSTYESDIMKLADDFYWDIGNSDRWQYQICSNEENTQMLVNGSIIVEATGFGINVEPLAAMSCEDVVRYANVQGA</sequence>
<name>A0AAE0TPP2_9PEZI</name>
<comment type="caution">
    <text evidence="1">The sequence shown here is derived from an EMBL/GenBank/DDBJ whole genome shotgun (WGS) entry which is preliminary data.</text>
</comment>
<dbReference type="AlphaFoldDB" id="A0AAE0TPP2"/>
<proteinExistence type="predicted"/>
<organism evidence="1 2">
    <name type="scientific">Recurvomyces mirabilis</name>
    <dbReference type="NCBI Taxonomy" id="574656"/>
    <lineage>
        <taxon>Eukaryota</taxon>
        <taxon>Fungi</taxon>
        <taxon>Dikarya</taxon>
        <taxon>Ascomycota</taxon>
        <taxon>Pezizomycotina</taxon>
        <taxon>Dothideomycetes</taxon>
        <taxon>Dothideomycetidae</taxon>
        <taxon>Mycosphaerellales</taxon>
        <taxon>Teratosphaeriaceae</taxon>
        <taxon>Recurvomyces</taxon>
    </lineage>
</organism>
<dbReference type="EMBL" id="JAUTXT010000076">
    <property type="protein sequence ID" value="KAK3669641.1"/>
    <property type="molecule type" value="Genomic_DNA"/>
</dbReference>
<keyword evidence="2" id="KW-1185">Reference proteome</keyword>
<protein>
    <submittedName>
        <fullName evidence="1">Uncharacterized protein</fullName>
    </submittedName>
</protein>